<feature type="compositionally biased region" description="Basic residues" evidence="1">
    <location>
        <begin position="1"/>
        <end position="10"/>
    </location>
</feature>
<dbReference type="EMBL" id="AP005426">
    <property type="protein sequence ID" value="BAD33491.1"/>
    <property type="molecule type" value="Genomic_DNA"/>
</dbReference>
<evidence type="ECO:0000313" key="3">
    <source>
        <dbReference type="EMBL" id="BAD33491.1"/>
    </source>
</evidence>
<gene>
    <name evidence="3" type="ORF">P0668D04.14</name>
    <name evidence="2" type="ORF">P0701F11.33</name>
</gene>
<name>Q6ERQ5_ORYSJ</name>
<evidence type="ECO:0000256" key="1">
    <source>
        <dbReference type="SAM" id="MobiDB-lite"/>
    </source>
</evidence>
<evidence type="ECO:0000313" key="2">
    <source>
        <dbReference type="EMBL" id="BAD28665.1"/>
    </source>
</evidence>
<proteinExistence type="predicted"/>
<feature type="region of interest" description="Disordered" evidence="1">
    <location>
        <begin position="1"/>
        <end position="66"/>
    </location>
</feature>
<reference evidence="2" key="2">
    <citation type="submission" date="2002-06" db="EMBL/GenBank/DDBJ databases">
        <title>Oryza sativa nipponbare(GA3) genomic DNA, chromosome 9, PAC clone:P0701F11.</title>
        <authorList>
            <person name="Sasaki T."/>
            <person name="Matsumoto T."/>
            <person name="Katayose Y."/>
        </authorList>
    </citation>
    <scope>NUCLEOTIDE SEQUENCE</scope>
</reference>
<organism evidence="2 4">
    <name type="scientific">Oryza sativa subsp. japonica</name>
    <name type="common">Rice</name>
    <dbReference type="NCBI Taxonomy" id="39947"/>
    <lineage>
        <taxon>Eukaryota</taxon>
        <taxon>Viridiplantae</taxon>
        <taxon>Streptophyta</taxon>
        <taxon>Embryophyta</taxon>
        <taxon>Tracheophyta</taxon>
        <taxon>Spermatophyta</taxon>
        <taxon>Magnoliopsida</taxon>
        <taxon>Liliopsida</taxon>
        <taxon>Poales</taxon>
        <taxon>Poaceae</taxon>
        <taxon>BOP clade</taxon>
        <taxon>Oryzoideae</taxon>
        <taxon>Oryzeae</taxon>
        <taxon>Oryzinae</taxon>
        <taxon>Oryza</taxon>
        <taxon>Oryza sativa</taxon>
    </lineage>
</organism>
<reference evidence="4" key="4">
    <citation type="journal article" date="2008" name="Nucleic Acids Res.">
        <title>The rice annotation project database (RAP-DB): 2008 update.</title>
        <authorList>
            <consortium name="The rice annotation project (RAP)"/>
        </authorList>
    </citation>
    <scope>GENOME REANNOTATION</scope>
    <source>
        <strain evidence="4">cv. Nipponbare</strain>
    </source>
</reference>
<dbReference type="Proteomes" id="UP000000763">
    <property type="component" value="Chromosome 9"/>
</dbReference>
<protein>
    <submittedName>
        <fullName evidence="2">Uncharacterized protein</fullName>
    </submittedName>
</protein>
<dbReference type="AlphaFoldDB" id="Q6ERQ5"/>
<reference evidence="4" key="3">
    <citation type="journal article" date="2005" name="Nature">
        <title>The map-based sequence of the rice genome.</title>
        <authorList>
            <consortium name="International rice genome sequencing project (IRGSP)"/>
            <person name="Matsumoto T."/>
            <person name="Wu J."/>
            <person name="Kanamori H."/>
            <person name="Katayose Y."/>
            <person name="Fujisawa M."/>
            <person name="Namiki N."/>
            <person name="Mizuno H."/>
            <person name="Yamamoto K."/>
            <person name="Antonio B.A."/>
            <person name="Baba T."/>
            <person name="Sakata K."/>
            <person name="Nagamura Y."/>
            <person name="Aoki H."/>
            <person name="Arikawa K."/>
            <person name="Arita K."/>
            <person name="Bito T."/>
            <person name="Chiden Y."/>
            <person name="Fujitsuka N."/>
            <person name="Fukunaka R."/>
            <person name="Hamada M."/>
            <person name="Harada C."/>
            <person name="Hayashi A."/>
            <person name="Hijishita S."/>
            <person name="Honda M."/>
            <person name="Hosokawa S."/>
            <person name="Ichikawa Y."/>
            <person name="Idonuma A."/>
            <person name="Iijima M."/>
            <person name="Ikeda M."/>
            <person name="Ikeno M."/>
            <person name="Ito K."/>
            <person name="Ito S."/>
            <person name="Ito T."/>
            <person name="Ito Y."/>
            <person name="Ito Y."/>
            <person name="Iwabuchi A."/>
            <person name="Kamiya K."/>
            <person name="Karasawa W."/>
            <person name="Kurita K."/>
            <person name="Katagiri S."/>
            <person name="Kikuta A."/>
            <person name="Kobayashi H."/>
            <person name="Kobayashi N."/>
            <person name="Machita K."/>
            <person name="Maehara T."/>
            <person name="Masukawa M."/>
            <person name="Mizubayashi T."/>
            <person name="Mukai Y."/>
            <person name="Nagasaki H."/>
            <person name="Nagata Y."/>
            <person name="Naito S."/>
            <person name="Nakashima M."/>
            <person name="Nakama Y."/>
            <person name="Nakamichi Y."/>
            <person name="Nakamura M."/>
            <person name="Meguro A."/>
            <person name="Negishi M."/>
            <person name="Ohta I."/>
            <person name="Ohta T."/>
            <person name="Okamoto M."/>
            <person name="Ono N."/>
            <person name="Saji S."/>
            <person name="Sakaguchi M."/>
            <person name="Sakai K."/>
            <person name="Shibata M."/>
            <person name="Shimokawa T."/>
            <person name="Song J."/>
            <person name="Takazaki Y."/>
            <person name="Terasawa K."/>
            <person name="Tsugane M."/>
            <person name="Tsuji K."/>
            <person name="Ueda S."/>
            <person name="Waki K."/>
            <person name="Yamagata H."/>
            <person name="Yamamoto M."/>
            <person name="Yamamoto S."/>
            <person name="Yamane H."/>
            <person name="Yoshiki S."/>
            <person name="Yoshihara R."/>
            <person name="Yukawa K."/>
            <person name="Zhong H."/>
            <person name="Yano M."/>
            <person name="Yuan Q."/>
            <person name="Ouyang S."/>
            <person name="Liu J."/>
            <person name="Jones K.M."/>
            <person name="Gansberger K."/>
            <person name="Moffat K."/>
            <person name="Hill J."/>
            <person name="Bera J."/>
            <person name="Fadrosh D."/>
            <person name="Jin S."/>
            <person name="Johri S."/>
            <person name="Kim M."/>
            <person name="Overton L."/>
            <person name="Reardon M."/>
            <person name="Tsitrin T."/>
            <person name="Vuong H."/>
            <person name="Weaver B."/>
            <person name="Ciecko A."/>
            <person name="Tallon L."/>
            <person name="Jackson J."/>
            <person name="Pai G."/>
            <person name="Aken S.V."/>
            <person name="Utterback T."/>
            <person name="Reidmuller S."/>
            <person name="Feldblyum T."/>
            <person name="Hsiao J."/>
            <person name="Zismann V."/>
            <person name="Iobst S."/>
            <person name="de Vazeille A.R."/>
            <person name="Buell C.R."/>
            <person name="Ying K."/>
            <person name="Li Y."/>
            <person name="Lu T."/>
            <person name="Huang Y."/>
            <person name="Zhao Q."/>
            <person name="Feng Q."/>
            <person name="Zhang L."/>
            <person name="Zhu J."/>
            <person name="Weng Q."/>
            <person name="Mu J."/>
            <person name="Lu Y."/>
            <person name="Fan D."/>
            <person name="Liu Y."/>
            <person name="Guan J."/>
            <person name="Zhang Y."/>
            <person name="Yu S."/>
            <person name="Liu X."/>
            <person name="Zhang Y."/>
            <person name="Hong G."/>
            <person name="Han B."/>
            <person name="Choisne N."/>
            <person name="Demange N."/>
            <person name="Orjeda G."/>
            <person name="Samain S."/>
            <person name="Cattolico L."/>
            <person name="Pelletier E."/>
            <person name="Couloux A."/>
            <person name="Segurens B."/>
            <person name="Wincker P."/>
            <person name="D'Hont A."/>
            <person name="Scarpelli C."/>
            <person name="Weissenbach J."/>
            <person name="Salanoubat M."/>
            <person name="Quetier F."/>
            <person name="Yu Y."/>
            <person name="Kim H.R."/>
            <person name="Rambo T."/>
            <person name="Currie J."/>
            <person name="Collura K."/>
            <person name="Luo M."/>
            <person name="Yang T."/>
            <person name="Ammiraju J.S.S."/>
            <person name="Engler F."/>
            <person name="Soderlund C."/>
            <person name="Wing R.A."/>
            <person name="Palmer L.E."/>
            <person name="de la Bastide M."/>
            <person name="Spiegel L."/>
            <person name="Nascimento L."/>
            <person name="Zutavern T."/>
            <person name="O'Shaughnessy A."/>
            <person name="Dike S."/>
            <person name="Dedhia N."/>
            <person name="Preston R."/>
            <person name="Balija V."/>
            <person name="McCombie W.R."/>
            <person name="Chow T."/>
            <person name="Chen H."/>
            <person name="Chung M."/>
            <person name="Chen C."/>
            <person name="Shaw J."/>
            <person name="Wu H."/>
            <person name="Hsiao K."/>
            <person name="Chao Y."/>
            <person name="Chu M."/>
            <person name="Cheng C."/>
            <person name="Hour A."/>
            <person name="Lee P."/>
            <person name="Lin S."/>
            <person name="Lin Y."/>
            <person name="Liou J."/>
            <person name="Liu S."/>
            <person name="Hsing Y."/>
            <person name="Raghuvanshi S."/>
            <person name="Mohanty A."/>
            <person name="Bharti A.K."/>
            <person name="Gaur A."/>
            <person name="Gupta V."/>
            <person name="Kumar D."/>
            <person name="Ravi V."/>
            <person name="Vij S."/>
            <person name="Kapur A."/>
            <person name="Khurana P."/>
            <person name="Khurana P."/>
            <person name="Khurana J.P."/>
            <person name="Tyagi A.K."/>
            <person name="Gaikwad K."/>
            <person name="Singh A."/>
            <person name="Dalal V."/>
            <person name="Srivastava S."/>
            <person name="Dixit A."/>
            <person name="Pal A.K."/>
            <person name="Ghazi I.A."/>
            <person name="Yadav M."/>
            <person name="Pandit A."/>
            <person name="Bhargava A."/>
            <person name="Sureshbabu K."/>
            <person name="Batra K."/>
            <person name="Sharma T.R."/>
            <person name="Mohapatra T."/>
            <person name="Singh N.K."/>
            <person name="Messing J."/>
            <person name="Nelson A.B."/>
            <person name="Fuks G."/>
            <person name="Kavchok S."/>
            <person name="Keizer G."/>
            <person name="Linton E."/>
            <person name="Llaca V."/>
            <person name="Song R."/>
            <person name="Tanyolac B."/>
            <person name="Young S."/>
            <person name="Ho-Il K."/>
            <person name="Hahn J.H."/>
            <person name="Sangsakoo G."/>
            <person name="Vanavichit A."/>
            <person name="de Mattos Luiz.A.T."/>
            <person name="Zimmer P.D."/>
            <person name="Malone G."/>
            <person name="Dellagostin O."/>
            <person name="de Oliveira A.C."/>
            <person name="Bevan M."/>
            <person name="Bancroft I."/>
            <person name="Minx P."/>
            <person name="Cordum H."/>
            <person name="Wilson R."/>
            <person name="Cheng Z."/>
            <person name="Jin W."/>
            <person name="Jiang J."/>
            <person name="Leong S.A."/>
            <person name="Iwama H."/>
            <person name="Gojobori T."/>
            <person name="Itoh T."/>
            <person name="Niimura Y."/>
            <person name="Fujii Y."/>
            <person name="Habara T."/>
            <person name="Sakai H."/>
            <person name="Sato Y."/>
            <person name="Wilson G."/>
            <person name="Kumar K."/>
            <person name="McCouch S."/>
            <person name="Juretic N."/>
            <person name="Hoen D."/>
            <person name="Wright S."/>
            <person name="Bruskiewich R."/>
            <person name="Bureau T."/>
            <person name="Miyao A."/>
            <person name="Hirochika H."/>
            <person name="Nishikawa T."/>
            <person name="Kadowaki K."/>
            <person name="Sugiura M."/>
            <person name="Burr B."/>
            <person name="Sasaki T."/>
        </authorList>
    </citation>
    <scope>NUCLEOTIDE SEQUENCE [LARGE SCALE GENOMIC DNA]</scope>
    <source>
        <strain evidence="4">cv. Nipponbare</strain>
    </source>
</reference>
<dbReference type="EMBL" id="AP005429">
    <property type="protein sequence ID" value="BAD28665.1"/>
    <property type="molecule type" value="Genomic_DNA"/>
</dbReference>
<reference evidence="3" key="1">
    <citation type="submission" date="2002-06" db="EMBL/GenBank/DDBJ databases">
        <title>Oryza sativa nipponbare(GA3) genomic DNA, chromosome 9, PAC clone:P0668D04.</title>
        <authorList>
            <person name="Sasaki T."/>
            <person name="Matsumoto T."/>
            <person name="Katayose Y."/>
        </authorList>
    </citation>
    <scope>NUCLEOTIDE SEQUENCE</scope>
</reference>
<accession>Q6ERQ5</accession>
<sequence>MERNRPKWRRVQGGFPSLGPDCGPGRGERLHVRIRGRGPTGQAGEKSVLGPRPKKRTSQAGKNVESWSPLSWKVSGRSDAAATYRATVVD</sequence>
<evidence type="ECO:0000313" key="4">
    <source>
        <dbReference type="Proteomes" id="UP000000763"/>
    </source>
</evidence>